<protein>
    <submittedName>
        <fullName evidence="2">ParA family protein</fullName>
    </submittedName>
</protein>
<dbReference type="EMBL" id="NDHY01000009">
    <property type="protein sequence ID" value="RIH99899.1"/>
    <property type="molecule type" value="Genomic_DNA"/>
</dbReference>
<feature type="domain" description="AAA" evidence="1">
    <location>
        <begin position="3"/>
        <end position="179"/>
    </location>
</feature>
<name>A0A399FWV7_UNCN2</name>
<dbReference type="Proteomes" id="UP000266287">
    <property type="component" value="Unassembled WGS sequence"/>
</dbReference>
<sequence>MGKIITIANEKGGVGKTSLSVNLGAALSIRGQQVLVIDMDPQGNASYILSKNAHDEKPSMYEVLIDKNRKISSIVEETTTNGLSLAPGNLQLAGAEIQLIQTYGREFALKRSFTPDVIEAYDYVFIDTAPSLSLLTINSFVAADYILIPVFSDFLSLVGLNLLLDTINISQENLGSNVEVIGFVITKYDCRENISDETINLLKAKFGNLIYKEVIRVNVKLKEAPSKRQTIFQYDPVCIGARNYLALANEFLNRMNERNK</sequence>
<dbReference type="Gene3D" id="3.40.50.300">
    <property type="entry name" value="P-loop containing nucleotide triphosphate hydrolases"/>
    <property type="match status" value="1"/>
</dbReference>
<organism evidence="2 3">
    <name type="scientific">candidate division NPL-UPA2 bacterium Unc8</name>
    <dbReference type="NCBI Taxonomy" id="1980939"/>
    <lineage>
        <taxon>Bacteria</taxon>
    </lineage>
</organism>
<dbReference type="InterPro" id="IPR027417">
    <property type="entry name" value="P-loop_NTPase"/>
</dbReference>
<comment type="caution">
    <text evidence="2">The sequence shown here is derived from an EMBL/GenBank/DDBJ whole genome shotgun (WGS) entry which is preliminary data.</text>
</comment>
<dbReference type="PIRSF" id="PIRSF009320">
    <property type="entry name" value="Nuc_binding_HP_1000"/>
    <property type="match status" value="1"/>
</dbReference>
<dbReference type="InterPro" id="IPR050678">
    <property type="entry name" value="DNA_Partitioning_ATPase"/>
</dbReference>
<dbReference type="PANTHER" id="PTHR13696:SF52">
    <property type="entry name" value="PARA FAMILY PROTEIN CT_582"/>
    <property type="match status" value="1"/>
</dbReference>
<dbReference type="FunFam" id="3.40.50.300:FF:000285">
    <property type="entry name" value="Sporulation initiation inhibitor Soj"/>
    <property type="match status" value="1"/>
</dbReference>
<accession>A0A399FWV7</accession>
<gene>
    <name evidence="2" type="ORF">B9J77_03960</name>
</gene>
<dbReference type="PANTHER" id="PTHR13696">
    <property type="entry name" value="P-LOOP CONTAINING NUCLEOSIDE TRIPHOSPHATE HYDROLASE"/>
    <property type="match status" value="1"/>
</dbReference>
<dbReference type="CDD" id="cd02042">
    <property type="entry name" value="ParAB_family"/>
    <property type="match status" value="1"/>
</dbReference>
<evidence type="ECO:0000313" key="2">
    <source>
        <dbReference type="EMBL" id="RIH99899.1"/>
    </source>
</evidence>
<dbReference type="Pfam" id="PF13614">
    <property type="entry name" value="AAA_31"/>
    <property type="match status" value="1"/>
</dbReference>
<proteinExistence type="predicted"/>
<evidence type="ECO:0000259" key="1">
    <source>
        <dbReference type="Pfam" id="PF13614"/>
    </source>
</evidence>
<dbReference type="SUPFAM" id="SSF52540">
    <property type="entry name" value="P-loop containing nucleoside triphosphate hydrolases"/>
    <property type="match status" value="1"/>
</dbReference>
<dbReference type="InterPro" id="IPR025669">
    <property type="entry name" value="AAA_dom"/>
</dbReference>
<evidence type="ECO:0000313" key="3">
    <source>
        <dbReference type="Proteomes" id="UP000266287"/>
    </source>
</evidence>
<dbReference type="AlphaFoldDB" id="A0A399FWV7"/>
<reference evidence="2 3" key="1">
    <citation type="submission" date="2018-08" db="EMBL/GenBank/DDBJ databases">
        <title>Draft genome of candidate division NPL-UPA2 bacterium Unc8 that adapted to ultra-basic serpentinizing groundwater.</title>
        <authorList>
            <person name="Ishii S."/>
            <person name="Suzuki S."/>
            <person name="Nealson K.H."/>
        </authorList>
    </citation>
    <scope>NUCLEOTIDE SEQUENCE [LARGE SCALE GENOMIC DNA]</scope>
    <source>
        <strain evidence="2">Unc8</strain>
    </source>
</reference>